<proteinExistence type="predicted"/>
<comment type="caution">
    <text evidence="1">The sequence shown here is derived from an EMBL/GenBank/DDBJ whole genome shotgun (WGS) entry which is preliminary data.</text>
</comment>
<keyword evidence="2" id="KW-1185">Reference proteome</keyword>
<protein>
    <submittedName>
        <fullName evidence="1">Uncharacterized protein</fullName>
    </submittedName>
</protein>
<reference evidence="1 2" key="1">
    <citation type="submission" date="2023-03" db="EMBL/GenBank/DDBJ databases">
        <title>Paludisphaera mucosa sp. nov. a novel planctomycete from northern fen.</title>
        <authorList>
            <person name="Ivanova A."/>
        </authorList>
    </citation>
    <scope>NUCLEOTIDE SEQUENCE [LARGE SCALE GENOMIC DNA]</scope>
    <source>
        <strain evidence="1 2">Pla2</strain>
    </source>
</reference>
<dbReference type="EMBL" id="JARRAG010000007">
    <property type="protein sequence ID" value="MDG3008455.1"/>
    <property type="molecule type" value="Genomic_DNA"/>
</dbReference>
<accession>A0ABT6FM48</accession>
<sequence>MDLIVWADHAFNLYPREWALEAYARLSEDTGTSRGFRRLAESKEGFCWLDIAVGHRREAMLKIRSLEQWNECLNAANQAIEMSLLHIGDFQQLGEHLVVHYNKACSWGLSAQYAVEQAVTWNTEWLAGRAERLSSNCPRGFRSTKGYLSSGHCPRADYRT</sequence>
<organism evidence="1 2">
    <name type="scientific">Paludisphaera mucosa</name>
    <dbReference type="NCBI Taxonomy" id="3030827"/>
    <lineage>
        <taxon>Bacteria</taxon>
        <taxon>Pseudomonadati</taxon>
        <taxon>Planctomycetota</taxon>
        <taxon>Planctomycetia</taxon>
        <taxon>Isosphaerales</taxon>
        <taxon>Isosphaeraceae</taxon>
        <taxon>Paludisphaera</taxon>
    </lineage>
</organism>
<gene>
    <name evidence="1" type="ORF">PZE19_32220</name>
</gene>
<dbReference type="Proteomes" id="UP001216907">
    <property type="component" value="Unassembled WGS sequence"/>
</dbReference>
<dbReference type="RefSeq" id="WP_277864774.1">
    <property type="nucleotide sequence ID" value="NZ_JARRAG010000007.1"/>
</dbReference>
<evidence type="ECO:0000313" key="1">
    <source>
        <dbReference type="EMBL" id="MDG3008455.1"/>
    </source>
</evidence>
<name>A0ABT6FM48_9BACT</name>
<evidence type="ECO:0000313" key="2">
    <source>
        <dbReference type="Proteomes" id="UP001216907"/>
    </source>
</evidence>